<sequence length="287" mass="31034">MDSEHKKCPACAEEIKKDAVKCKHCGEYLGQPSAKAEKENDQGALYVLKWVAIVGVASYALGTWIASDGDYTPPPQTEPKQEVESQSGSAPESPKTSDTNSGALKSGAVSKEPPAKVTTFTEEDVLWHEATAPYKAEIVQIINRIARENTRCDKLLPSTVSKAGSKSSPGDTVFYVTCEADGASPYFNVYFRASDANGDKNFAAKDFIQKQRAAKQCATVAKEVAINPDSVVFSPSGQLDFTTYPSGRARLVTNFTARTPSGVDMPYTINCLFDGDNLIETHVLEND</sequence>
<protein>
    <recommendedName>
        <fullName evidence="4">Zinc ribbon domain-containing protein</fullName>
    </recommendedName>
</protein>
<dbReference type="AlphaFoldDB" id="A0A6I6CSU9"/>
<dbReference type="RefSeq" id="WP_156227392.1">
    <property type="nucleotide sequence ID" value="NZ_CP046415.1"/>
</dbReference>
<feature type="region of interest" description="Disordered" evidence="1">
    <location>
        <begin position="70"/>
        <end position="116"/>
    </location>
</feature>
<feature type="compositionally biased region" description="Polar residues" evidence="1">
    <location>
        <begin position="84"/>
        <end position="103"/>
    </location>
</feature>
<name>A0A6I6CSU9_9GAMM</name>
<evidence type="ECO:0008006" key="4">
    <source>
        <dbReference type="Google" id="ProtNLM"/>
    </source>
</evidence>
<dbReference type="Proteomes" id="UP000427716">
    <property type="component" value="Chromosome"/>
</dbReference>
<proteinExistence type="predicted"/>
<evidence type="ECO:0000256" key="1">
    <source>
        <dbReference type="SAM" id="MobiDB-lite"/>
    </source>
</evidence>
<accession>A0A6I6CSU9</accession>
<evidence type="ECO:0000313" key="2">
    <source>
        <dbReference type="EMBL" id="QGT77516.1"/>
    </source>
</evidence>
<evidence type="ECO:0000313" key="3">
    <source>
        <dbReference type="Proteomes" id="UP000427716"/>
    </source>
</evidence>
<dbReference type="KEGG" id="ghl:GM160_00700"/>
<dbReference type="EMBL" id="CP046415">
    <property type="protein sequence ID" value="QGT77516.1"/>
    <property type="molecule type" value="Genomic_DNA"/>
</dbReference>
<gene>
    <name evidence="2" type="ORF">GM160_00700</name>
</gene>
<keyword evidence="3" id="KW-1185">Reference proteome</keyword>
<reference evidence="2 3" key="1">
    <citation type="submission" date="2019-11" db="EMBL/GenBank/DDBJ databases">
        <authorList>
            <person name="Zhang J."/>
            <person name="Sun C."/>
        </authorList>
    </citation>
    <scope>NUCLEOTIDE SEQUENCE [LARGE SCALE GENOMIC DNA]</scope>
    <source>
        <strain evidence="3">sp2</strain>
    </source>
</reference>
<organism evidence="2 3">
    <name type="scientific">Guyparkeria halophila</name>
    <dbReference type="NCBI Taxonomy" id="47960"/>
    <lineage>
        <taxon>Bacteria</taxon>
        <taxon>Pseudomonadati</taxon>
        <taxon>Pseudomonadota</taxon>
        <taxon>Gammaproteobacteria</taxon>
        <taxon>Chromatiales</taxon>
        <taxon>Thioalkalibacteraceae</taxon>
        <taxon>Guyparkeria</taxon>
    </lineage>
</organism>